<dbReference type="SMART" id="SM00267">
    <property type="entry name" value="GGDEF"/>
    <property type="match status" value="1"/>
</dbReference>
<comment type="caution">
    <text evidence="4">The sequence shown here is derived from an EMBL/GenBank/DDBJ whole genome shotgun (WGS) entry which is preliminary data.</text>
</comment>
<dbReference type="Gene3D" id="3.20.20.450">
    <property type="entry name" value="EAL domain"/>
    <property type="match status" value="1"/>
</dbReference>
<dbReference type="Pfam" id="PF00563">
    <property type="entry name" value="EAL"/>
    <property type="match status" value="1"/>
</dbReference>
<dbReference type="EMBL" id="QLMG01000021">
    <property type="protein sequence ID" value="RAK15587.1"/>
    <property type="molecule type" value="Genomic_DNA"/>
</dbReference>
<sequence length="1103" mass="121398">MMRTLVETLDCPVWLFAADGTVVAASPSARDLMPCLRTQIAEAGPLGCRIAAALNDLQAGEPSADIRVRVPGPDGAEIDLLGTIAWLAPGDRASGILAQLVPPTGPARQDHRLRLESDVSAARRQLARFHQMADNAPGAVYECVRTAGGRWAYTYHSAGLADLFGVSPEDIARDARSIFRHADATEIKGIVAEIGHAVQTGGTIERVLSVAHPTRGARAILLTTRPYPQPDGSTIWFGTMVDVTAQTTAERSAAEALNDAHERLNNLADNAPGALWEYRESVDGGQCFAYFSASLPDMVGVSATDLRGDCTSVLRHLPPEEVARVNQEFDVARSARSLFSCAFWLDHPEHGTRRMLLSAQPAELSGGAISWFVNLLDITRQEETEARAELAFEEVRDLHERLNSLAGNAPAALYEFLMDDSGHGTFPFFTGRMPALMGVPAEVIAADSQSVFDAIHPDDLPAVVAETERSRTSFQQFSHTFRTHGGTRWVTSTAQPVGIENGVVRWFGFMFDSTEQMQAEQRAAQASEDLRRAHARFLVMADNAPGAIVEFRITPTGKVRFLYCSPRLAELMGLPLDPLRSDGRTVYANVPPEDLDGVMAAVKDAMTGDGPGTFRHRVNHPLKGERWLRVSLSPNGQDSEGIIGFGSAIDVTDDVHRETELRRAHRLAEDMRRENERQAMHDGLTGLPNRRSYDREIESRRSAAQKAGTIIRVDLDYFKSVNDTLGHEAGDALLQRVADVLRARIGPEDFAARVGGDEFSILPDPSLPLEAVCALVETIRKQLAEPFFFEGRQCRFGASFGIARSEDMAADATDLPVFADAALYRAKNLGRNRLEIFTPELRQTILGERRLAIDLHEALERDEFEPWFQPQFSAQGEQLVGVETLLRWRCPDGRILTPESFMQVAEHLRIVPEIDRIMMLKARDALDFWQADGVFIPKISFNVSSGRMRDPDVVALGRQVATGKTRVTFELLESILVEEESDAFRFHLDLVRESGIDIEIDDFGSGHASIIGLMEISPTALKIDKRIVLPVARDVRSRNLVRAIIEIADTLGIATVAEGVETIEQVHILRDMGCDVLQGFHYAPALDMVTLARAARGWNTHAA</sequence>
<accession>A0A327Y560</accession>
<dbReference type="OrthoDB" id="23692at2"/>
<dbReference type="PROSITE" id="PS50887">
    <property type="entry name" value="GGDEF"/>
    <property type="match status" value="1"/>
</dbReference>
<name>A0A327Y560_9RHOB</name>
<dbReference type="SMART" id="SM00091">
    <property type="entry name" value="PAS"/>
    <property type="match status" value="5"/>
</dbReference>
<evidence type="ECO:0000259" key="2">
    <source>
        <dbReference type="PROSITE" id="PS50883"/>
    </source>
</evidence>
<dbReference type="InterPro" id="IPR001633">
    <property type="entry name" value="EAL_dom"/>
</dbReference>
<dbReference type="Gene3D" id="3.30.70.270">
    <property type="match status" value="1"/>
</dbReference>
<keyword evidence="5" id="KW-1185">Reference proteome</keyword>
<dbReference type="InterPro" id="IPR052155">
    <property type="entry name" value="Biofilm_reg_signaling"/>
</dbReference>
<dbReference type="InterPro" id="IPR000014">
    <property type="entry name" value="PAS"/>
</dbReference>
<evidence type="ECO:0000259" key="1">
    <source>
        <dbReference type="PROSITE" id="PS50112"/>
    </source>
</evidence>
<dbReference type="RefSeq" id="WP_111550495.1">
    <property type="nucleotide sequence ID" value="NZ_LIQE01000016.1"/>
</dbReference>
<dbReference type="CDD" id="cd01948">
    <property type="entry name" value="EAL"/>
    <property type="match status" value="1"/>
</dbReference>
<dbReference type="SMART" id="SM00052">
    <property type="entry name" value="EAL"/>
    <property type="match status" value="1"/>
</dbReference>
<dbReference type="Pfam" id="PF00990">
    <property type="entry name" value="GGDEF"/>
    <property type="match status" value="1"/>
</dbReference>
<dbReference type="PROSITE" id="PS50112">
    <property type="entry name" value="PAS"/>
    <property type="match status" value="1"/>
</dbReference>
<dbReference type="CDD" id="cd01949">
    <property type="entry name" value="GGDEF"/>
    <property type="match status" value="1"/>
</dbReference>
<dbReference type="Gene3D" id="3.30.450.20">
    <property type="entry name" value="PAS domain"/>
    <property type="match status" value="4"/>
</dbReference>
<gene>
    <name evidence="4" type="ORF">ATI53_102110</name>
</gene>
<evidence type="ECO:0000313" key="4">
    <source>
        <dbReference type="EMBL" id="RAK15587.1"/>
    </source>
</evidence>
<dbReference type="PANTHER" id="PTHR44757">
    <property type="entry name" value="DIGUANYLATE CYCLASE DGCP"/>
    <property type="match status" value="1"/>
</dbReference>
<dbReference type="InterPro" id="IPR035919">
    <property type="entry name" value="EAL_sf"/>
</dbReference>
<dbReference type="NCBIfam" id="TIGR00254">
    <property type="entry name" value="GGDEF"/>
    <property type="match status" value="1"/>
</dbReference>
<dbReference type="InterPro" id="IPR000160">
    <property type="entry name" value="GGDEF_dom"/>
</dbReference>
<dbReference type="AlphaFoldDB" id="A0A327Y560"/>
<proteinExistence type="predicted"/>
<dbReference type="SUPFAM" id="SSF55785">
    <property type="entry name" value="PYP-like sensor domain (PAS domain)"/>
    <property type="match status" value="4"/>
</dbReference>
<feature type="domain" description="GGDEF" evidence="3">
    <location>
        <begin position="706"/>
        <end position="839"/>
    </location>
</feature>
<dbReference type="InterPro" id="IPR029787">
    <property type="entry name" value="Nucleotide_cyclase"/>
</dbReference>
<dbReference type="Proteomes" id="UP000249165">
    <property type="component" value="Unassembled WGS sequence"/>
</dbReference>
<dbReference type="PROSITE" id="PS50883">
    <property type="entry name" value="EAL"/>
    <property type="match status" value="1"/>
</dbReference>
<dbReference type="SUPFAM" id="SSF55073">
    <property type="entry name" value="Nucleotide cyclase"/>
    <property type="match status" value="1"/>
</dbReference>
<feature type="domain" description="EAL" evidence="2">
    <location>
        <begin position="848"/>
        <end position="1099"/>
    </location>
</feature>
<dbReference type="SUPFAM" id="SSF141868">
    <property type="entry name" value="EAL domain-like"/>
    <property type="match status" value="1"/>
</dbReference>
<reference evidence="4 5" key="1">
    <citation type="submission" date="2018-06" db="EMBL/GenBank/DDBJ databases">
        <title>Genomic Encyclopedia of Archaeal and Bacterial Type Strains, Phase II (KMG-II): from individual species to whole genera.</title>
        <authorList>
            <person name="Goeker M."/>
        </authorList>
    </citation>
    <scope>NUCLEOTIDE SEQUENCE [LARGE SCALE GENOMIC DNA]</scope>
    <source>
        <strain evidence="4 5">DSM 22011</strain>
    </source>
</reference>
<feature type="domain" description="PAS" evidence="1">
    <location>
        <begin position="551"/>
        <end position="609"/>
    </location>
</feature>
<dbReference type="InterPro" id="IPR043128">
    <property type="entry name" value="Rev_trsase/Diguanyl_cyclase"/>
</dbReference>
<evidence type="ECO:0000313" key="5">
    <source>
        <dbReference type="Proteomes" id="UP000249165"/>
    </source>
</evidence>
<dbReference type="InterPro" id="IPR013655">
    <property type="entry name" value="PAS_fold_3"/>
</dbReference>
<protein>
    <submittedName>
        <fullName evidence="4">Diguanylate cyclase (GGDEF)-like protein</fullName>
    </submittedName>
</protein>
<dbReference type="PANTHER" id="PTHR44757:SF2">
    <property type="entry name" value="BIOFILM ARCHITECTURE MAINTENANCE PROTEIN MBAA"/>
    <property type="match status" value="1"/>
</dbReference>
<dbReference type="CDD" id="cd00130">
    <property type="entry name" value="PAS"/>
    <property type="match status" value="2"/>
</dbReference>
<dbReference type="Pfam" id="PF08447">
    <property type="entry name" value="PAS_3"/>
    <property type="match status" value="2"/>
</dbReference>
<dbReference type="InterPro" id="IPR035965">
    <property type="entry name" value="PAS-like_dom_sf"/>
</dbReference>
<organism evidence="4 5">
    <name type="scientific">Salipiger aestuarii</name>
    <dbReference type="NCBI Taxonomy" id="568098"/>
    <lineage>
        <taxon>Bacteria</taxon>
        <taxon>Pseudomonadati</taxon>
        <taxon>Pseudomonadota</taxon>
        <taxon>Alphaproteobacteria</taxon>
        <taxon>Rhodobacterales</taxon>
        <taxon>Roseobacteraceae</taxon>
        <taxon>Salipiger</taxon>
    </lineage>
</organism>
<evidence type="ECO:0000259" key="3">
    <source>
        <dbReference type="PROSITE" id="PS50887"/>
    </source>
</evidence>